<dbReference type="PANTHER" id="PTHR47992">
    <property type="entry name" value="PROTEIN PHOSPHATASE"/>
    <property type="match status" value="1"/>
</dbReference>
<dbReference type="Gene3D" id="3.60.40.10">
    <property type="entry name" value="PPM-type phosphatase domain"/>
    <property type="match status" value="1"/>
</dbReference>
<dbReference type="InterPro" id="IPR015655">
    <property type="entry name" value="PP2C"/>
</dbReference>
<dbReference type="PROSITE" id="PS01032">
    <property type="entry name" value="PPM_1"/>
    <property type="match status" value="1"/>
</dbReference>
<dbReference type="EMBL" id="JAODUP010000208">
    <property type="protein sequence ID" value="KAK2156643.1"/>
    <property type="molecule type" value="Genomic_DNA"/>
</dbReference>
<evidence type="ECO:0000256" key="4">
    <source>
        <dbReference type="RuleBase" id="RU003465"/>
    </source>
</evidence>
<dbReference type="Proteomes" id="UP001208570">
    <property type="component" value="Unassembled WGS sequence"/>
</dbReference>
<feature type="region of interest" description="Disordered" evidence="5">
    <location>
        <begin position="47"/>
        <end position="68"/>
    </location>
</feature>
<evidence type="ECO:0000313" key="7">
    <source>
        <dbReference type="EMBL" id="KAK2156643.1"/>
    </source>
</evidence>
<dbReference type="GO" id="GO:0046872">
    <property type="term" value="F:metal ion binding"/>
    <property type="evidence" value="ECO:0007669"/>
    <property type="project" value="UniProtKB-KW"/>
</dbReference>
<evidence type="ECO:0000256" key="1">
    <source>
        <dbReference type="ARBA" id="ARBA00022723"/>
    </source>
</evidence>
<name>A0AAD9JQA1_9ANNE</name>
<dbReference type="SUPFAM" id="SSF81606">
    <property type="entry name" value="PP2C-like"/>
    <property type="match status" value="1"/>
</dbReference>
<dbReference type="PROSITE" id="PS51746">
    <property type="entry name" value="PPM_2"/>
    <property type="match status" value="1"/>
</dbReference>
<evidence type="ECO:0000259" key="6">
    <source>
        <dbReference type="PROSITE" id="PS51746"/>
    </source>
</evidence>
<organism evidence="7 8">
    <name type="scientific">Paralvinella palmiformis</name>
    <dbReference type="NCBI Taxonomy" id="53620"/>
    <lineage>
        <taxon>Eukaryota</taxon>
        <taxon>Metazoa</taxon>
        <taxon>Spiralia</taxon>
        <taxon>Lophotrochozoa</taxon>
        <taxon>Annelida</taxon>
        <taxon>Polychaeta</taxon>
        <taxon>Sedentaria</taxon>
        <taxon>Canalipalpata</taxon>
        <taxon>Terebellida</taxon>
        <taxon>Terebelliformia</taxon>
        <taxon>Alvinellidae</taxon>
        <taxon>Paralvinella</taxon>
    </lineage>
</organism>
<dbReference type="InterPro" id="IPR001932">
    <property type="entry name" value="PPM-type_phosphatase-like_dom"/>
</dbReference>
<comment type="caution">
    <text evidence="7">The sequence shown here is derived from an EMBL/GenBank/DDBJ whole genome shotgun (WGS) entry which is preliminary data.</text>
</comment>
<keyword evidence="3 4" id="KW-0904">Protein phosphatase</keyword>
<protein>
    <recommendedName>
        <fullName evidence="6">PPM-type phosphatase domain-containing protein</fullName>
    </recommendedName>
</protein>
<dbReference type="CDD" id="cd00143">
    <property type="entry name" value="PP2Cc"/>
    <property type="match status" value="1"/>
</dbReference>
<comment type="similarity">
    <text evidence="4">Belongs to the PP2C family.</text>
</comment>
<sequence length="386" mass="42544">MPTLSTITRTASIVARSRRHQTLTSLSASSRIPIVCENDVPCRGLKASTTTHGISPLSDPENKGQRQTGVNFDVLGSWNNRLELNVNVQQSIKRGSLIPQITLDNVGYASLCGRRKVNEDKLLISEVKPGLLMFGIFDGHGSDLASQYAQDHFQDHVAFWIERGERNLELVLKKAFVDLNNMFTRSQYKKQIAKGSDSTSAGTTATVCLLHDDIHLYIGHVGDSRAILCREGKAMKLTREHCPDDEEERDRILATGGRITWSSIGRPRVNGKLEMTRSIGDAELKAAGVTAEPDTAKIRVRHSHDAFLVLCTDGIHHVLNSQQVVDIICRARDPQEAAKFTPDQALLFGSDDNCSVIVIPFGAWGKFASKHFTSGFTRSLIGSRVD</sequence>
<evidence type="ECO:0000256" key="5">
    <source>
        <dbReference type="SAM" id="MobiDB-lite"/>
    </source>
</evidence>
<dbReference type="SMART" id="SM00332">
    <property type="entry name" value="PP2Cc"/>
    <property type="match status" value="1"/>
</dbReference>
<keyword evidence="1" id="KW-0479">Metal-binding</keyword>
<keyword evidence="2 4" id="KW-0378">Hydrolase</keyword>
<proteinExistence type="inferred from homology"/>
<evidence type="ECO:0000313" key="8">
    <source>
        <dbReference type="Proteomes" id="UP001208570"/>
    </source>
</evidence>
<dbReference type="GO" id="GO:0004722">
    <property type="term" value="F:protein serine/threonine phosphatase activity"/>
    <property type="evidence" value="ECO:0007669"/>
    <property type="project" value="InterPro"/>
</dbReference>
<dbReference type="InterPro" id="IPR000222">
    <property type="entry name" value="PP2C_BS"/>
</dbReference>
<keyword evidence="8" id="KW-1185">Reference proteome</keyword>
<feature type="domain" description="PPM-type phosphatase" evidence="6">
    <location>
        <begin position="105"/>
        <end position="361"/>
    </location>
</feature>
<evidence type="ECO:0000256" key="2">
    <source>
        <dbReference type="ARBA" id="ARBA00022801"/>
    </source>
</evidence>
<dbReference type="Pfam" id="PF00481">
    <property type="entry name" value="PP2C"/>
    <property type="match status" value="1"/>
</dbReference>
<accession>A0AAD9JQA1</accession>
<reference evidence="7" key="1">
    <citation type="journal article" date="2023" name="Mol. Biol. Evol.">
        <title>Third-Generation Sequencing Reveals the Adaptive Role of the Epigenome in Three Deep-Sea Polychaetes.</title>
        <authorList>
            <person name="Perez M."/>
            <person name="Aroh O."/>
            <person name="Sun Y."/>
            <person name="Lan Y."/>
            <person name="Juniper S.K."/>
            <person name="Young C.R."/>
            <person name="Angers B."/>
            <person name="Qian P.Y."/>
        </authorList>
    </citation>
    <scope>NUCLEOTIDE SEQUENCE</scope>
    <source>
        <strain evidence="7">P08H-3</strain>
    </source>
</reference>
<dbReference type="AlphaFoldDB" id="A0AAD9JQA1"/>
<gene>
    <name evidence="7" type="ORF">LSH36_208g03058</name>
</gene>
<evidence type="ECO:0000256" key="3">
    <source>
        <dbReference type="ARBA" id="ARBA00022912"/>
    </source>
</evidence>
<dbReference type="InterPro" id="IPR036457">
    <property type="entry name" value="PPM-type-like_dom_sf"/>
</dbReference>